<dbReference type="InterPro" id="IPR001433">
    <property type="entry name" value="OxRdtase_FAD/NAD-bd"/>
</dbReference>
<comment type="caution">
    <text evidence="2">The sequence shown here is derived from an EMBL/GenBank/DDBJ whole genome shotgun (WGS) entry which is preliminary data.</text>
</comment>
<organism evidence="2 3">
    <name type="scientific">Candidatus Komeilibacteria bacterium RIFCSPHIGHO2_01_FULL_52_14</name>
    <dbReference type="NCBI Taxonomy" id="1798549"/>
    <lineage>
        <taxon>Bacteria</taxon>
        <taxon>Candidatus Komeiliibacteriota</taxon>
    </lineage>
</organism>
<dbReference type="GO" id="GO:0016491">
    <property type="term" value="F:oxidoreductase activity"/>
    <property type="evidence" value="ECO:0007669"/>
    <property type="project" value="InterPro"/>
</dbReference>
<evidence type="ECO:0000259" key="1">
    <source>
        <dbReference type="PROSITE" id="PS51384"/>
    </source>
</evidence>
<dbReference type="Gene3D" id="3.40.50.80">
    <property type="entry name" value="Nucleotide-binding domain of ferredoxin-NADP reductase (FNR) module"/>
    <property type="match status" value="1"/>
</dbReference>
<gene>
    <name evidence="2" type="ORF">A2677_00500</name>
</gene>
<evidence type="ECO:0000313" key="3">
    <source>
        <dbReference type="Proteomes" id="UP000177817"/>
    </source>
</evidence>
<dbReference type="InterPro" id="IPR050415">
    <property type="entry name" value="MRET"/>
</dbReference>
<dbReference type="AlphaFoldDB" id="A0A1G2BLM1"/>
<dbReference type="InterPro" id="IPR039261">
    <property type="entry name" value="FNR_nucleotide-bd"/>
</dbReference>
<proteinExistence type="predicted"/>
<dbReference type="Pfam" id="PF00970">
    <property type="entry name" value="FAD_binding_6"/>
    <property type="match status" value="1"/>
</dbReference>
<dbReference type="Proteomes" id="UP000177817">
    <property type="component" value="Unassembled WGS sequence"/>
</dbReference>
<dbReference type="PANTHER" id="PTHR47354:SF5">
    <property type="entry name" value="PROTEIN RFBI"/>
    <property type="match status" value="1"/>
</dbReference>
<dbReference type="PROSITE" id="PS51384">
    <property type="entry name" value="FAD_FR"/>
    <property type="match status" value="1"/>
</dbReference>
<feature type="domain" description="FAD-binding FR-type" evidence="1">
    <location>
        <begin position="1"/>
        <end position="97"/>
    </location>
</feature>
<dbReference type="CDD" id="cd00322">
    <property type="entry name" value="FNR_like"/>
    <property type="match status" value="1"/>
</dbReference>
<accession>A0A1G2BLM1</accession>
<dbReference type="PANTHER" id="PTHR47354">
    <property type="entry name" value="NADH OXIDOREDUCTASE HCR"/>
    <property type="match status" value="1"/>
</dbReference>
<dbReference type="InterPro" id="IPR017927">
    <property type="entry name" value="FAD-bd_FR_type"/>
</dbReference>
<dbReference type="EMBL" id="MHKK01000017">
    <property type="protein sequence ID" value="OGY90084.1"/>
    <property type="molecule type" value="Genomic_DNA"/>
</dbReference>
<dbReference type="InterPro" id="IPR008333">
    <property type="entry name" value="Cbr1-like_FAD-bd_dom"/>
</dbReference>
<dbReference type="SUPFAM" id="SSF63380">
    <property type="entry name" value="Riboflavin synthase domain-like"/>
    <property type="match status" value="1"/>
</dbReference>
<dbReference type="Gene3D" id="2.40.30.10">
    <property type="entry name" value="Translation factors"/>
    <property type="match status" value="1"/>
</dbReference>
<protein>
    <recommendedName>
        <fullName evidence="1">FAD-binding FR-type domain-containing protein</fullName>
    </recommendedName>
</protein>
<name>A0A1G2BLM1_9BACT</name>
<evidence type="ECO:0000313" key="2">
    <source>
        <dbReference type="EMBL" id="OGY90084.1"/>
    </source>
</evidence>
<reference evidence="2 3" key="1">
    <citation type="journal article" date="2016" name="Nat. Commun.">
        <title>Thousands of microbial genomes shed light on interconnected biogeochemical processes in an aquifer system.</title>
        <authorList>
            <person name="Anantharaman K."/>
            <person name="Brown C.T."/>
            <person name="Hug L.A."/>
            <person name="Sharon I."/>
            <person name="Castelle C.J."/>
            <person name="Probst A.J."/>
            <person name="Thomas B.C."/>
            <person name="Singh A."/>
            <person name="Wilkins M.J."/>
            <person name="Karaoz U."/>
            <person name="Brodie E.L."/>
            <person name="Williams K.H."/>
            <person name="Hubbard S.S."/>
            <person name="Banfield J.F."/>
        </authorList>
    </citation>
    <scope>NUCLEOTIDE SEQUENCE [LARGE SCALE GENOMIC DNA]</scope>
</reference>
<dbReference type="Pfam" id="PF00175">
    <property type="entry name" value="NAD_binding_1"/>
    <property type="match status" value="1"/>
</dbReference>
<sequence>MKAIIERIITETPRVLSFVVKPGSPMSFKTGQAMRWNIPNVPAGRLFSVATPGGDSVSELWFTIRIFDEGKFTSHLRSLKAGDPIELLGPYGNFIFDETIQRDIGLIAGGSGVSVLRAIYLHVLTKKLPKKVHLVFSVINVDEIIYRKELEDLARTHNNFTYTVVVTEPHPSWKGKTGFVTPQIFSEEFKDYREEFFICGPQPFIDCAETILNGAGVPKERIHIDYWKFYPPKLMK</sequence>
<dbReference type="InterPro" id="IPR017938">
    <property type="entry name" value="Riboflavin_synthase-like_b-brl"/>
</dbReference>
<dbReference type="SUPFAM" id="SSF52343">
    <property type="entry name" value="Ferredoxin reductase-like, C-terminal NADP-linked domain"/>
    <property type="match status" value="1"/>
</dbReference>
<dbReference type="PRINTS" id="PR00410">
    <property type="entry name" value="PHEHYDRXLASE"/>
</dbReference>